<protein>
    <recommendedName>
        <fullName evidence="1">tRNA(His) guanylyltransferase</fullName>
    </recommendedName>
    <alternativeName>
        <fullName evidence="2">tRNA-histidine guanylyltransferase</fullName>
    </alternativeName>
</protein>
<evidence type="ECO:0000259" key="3">
    <source>
        <dbReference type="Pfam" id="PF04446"/>
    </source>
</evidence>
<dbReference type="GO" id="GO:0006400">
    <property type="term" value="P:tRNA modification"/>
    <property type="evidence" value="ECO:0007669"/>
    <property type="project" value="InterPro"/>
</dbReference>
<dbReference type="AlphaFoldDB" id="A0AAD6SQ43"/>
<dbReference type="Proteomes" id="UP001218188">
    <property type="component" value="Unassembled WGS sequence"/>
</dbReference>
<dbReference type="InterPro" id="IPR024956">
    <property type="entry name" value="tRNAHis_GuaTrfase_cat"/>
</dbReference>
<dbReference type="EMBL" id="JARJCM010000082">
    <property type="protein sequence ID" value="KAJ7031322.1"/>
    <property type="molecule type" value="Genomic_DNA"/>
</dbReference>
<gene>
    <name evidence="4" type="ORF">C8F04DRAFT_1110739</name>
</gene>
<organism evidence="4 5">
    <name type="scientific">Mycena alexandri</name>
    <dbReference type="NCBI Taxonomy" id="1745969"/>
    <lineage>
        <taxon>Eukaryota</taxon>
        <taxon>Fungi</taxon>
        <taxon>Dikarya</taxon>
        <taxon>Basidiomycota</taxon>
        <taxon>Agaricomycotina</taxon>
        <taxon>Agaricomycetes</taxon>
        <taxon>Agaricomycetidae</taxon>
        <taxon>Agaricales</taxon>
        <taxon>Marasmiineae</taxon>
        <taxon>Mycenaceae</taxon>
        <taxon>Mycena</taxon>
    </lineage>
</organism>
<keyword evidence="4" id="KW-0548">Nucleotidyltransferase</keyword>
<evidence type="ECO:0000313" key="4">
    <source>
        <dbReference type="EMBL" id="KAJ7031322.1"/>
    </source>
</evidence>
<evidence type="ECO:0000313" key="5">
    <source>
        <dbReference type="Proteomes" id="UP001218188"/>
    </source>
</evidence>
<evidence type="ECO:0000256" key="2">
    <source>
        <dbReference type="ARBA" id="ARBA00032480"/>
    </source>
</evidence>
<dbReference type="PANTHER" id="PTHR12729:SF1">
    <property type="entry name" value="TRNAHIS GUANYLYLTRANSFERASE CATALYTIC DOMAIN-CONTAINING PROTEIN"/>
    <property type="match status" value="1"/>
</dbReference>
<accession>A0AAD6SQ43</accession>
<dbReference type="InterPro" id="IPR038469">
    <property type="entry name" value="tRNAHis_GuaTrfase_Thg1_sf"/>
</dbReference>
<evidence type="ECO:0000256" key="1">
    <source>
        <dbReference type="ARBA" id="ARBA00015443"/>
    </source>
</evidence>
<reference evidence="4" key="1">
    <citation type="submission" date="2023-03" db="EMBL/GenBank/DDBJ databases">
        <title>Massive genome expansion in bonnet fungi (Mycena s.s.) driven by repeated elements and novel gene families across ecological guilds.</title>
        <authorList>
            <consortium name="Lawrence Berkeley National Laboratory"/>
            <person name="Harder C.B."/>
            <person name="Miyauchi S."/>
            <person name="Viragh M."/>
            <person name="Kuo A."/>
            <person name="Thoen E."/>
            <person name="Andreopoulos B."/>
            <person name="Lu D."/>
            <person name="Skrede I."/>
            <person name="Drula E."/>
            <person name="Henrissat B."/>
            <person name="Morin E."/>
            <person name="Kohler A."/>
            <person name="Barry K."/>
            <person name="LaButti K."/>
            <person name="Morin E."/>
            <person name="Salamov A."/>
            <person name="Lipzen A."/>
            <person name="Mereny Z."/>
            <person name="Hegedus B."/>
            <person name="Baldrian P."/>
            <person name="Stursova M."/>
            <person name="Weitz H."/>
            <person name="Taylor A."/>
            <person name="Grigoriev I.V."/>
            <person name="Nagy L.G."/>
            <person name="Martin F."/>
            <person name="Kauserud H."/>
        </authorList>
    </citation>
    <scope>NUCLEOTIDE SEQUENCE</scope>
    <source>
        <strain evidence="4">CBHHK200</strain>
    </source>
</reference>
<feature type="domain" description="tRNAHis guanylyltransferase catalytic" evidence="3">
    <location>
        <begin position="15"/>
        <end position="146"/>
    </location>
</feature>
<dbReference type="PANTHER" id="PTHR12729">
    <property type="entry name" value="TRNA(HIS) GUANYLYLTRANSFERASE-RELATED"/>
    <property type="match status" value="1"/>
</dbReference>
<dbReference type="GO" id="GO:0008193">
    <property type="term" value="F:tRNA guanylyltransferase activity"/>
    <property type="evidence" value="ECO:0007669"/>
    <property type="project" value="InterPro"/>
</dbReference>
<dbReference type="Pfam" id="PF04446">
    <property type="entry name" value="Thg1"/>
    <property type="match status" value="1"/>
</dbReference>
<dbReference type="Gene3D" id="3.30.70.3000">
    <property type="match status" value="1"/>
</dbReference>
<sequence>MSNAPADTVPEALGDRMKRYEAGTEQLLPDDSPALIRIDGHGFSKFTRGFDKPFDVRLHDAMAQLAADLLAYFPAASLAYTQSDELTLVFPATGAARPFNGRVGKLATLAAGYASTRFNHHLAQAADLPEGKLGIAHFDARAFSVPSAAELLNNLIWRAKIDCRRNSISAFGRQFFSAKELHGLSTDAIVKKVMEEKGVDFWTSTPSWVRYGTTVKREQFEWTGSLGGTGEEVTTLRTRTRADDIPWWEFNEHNLALVTSKFWDPEVVRGEV</sequence>
<keyword evidence="5" id="KW-1185">Reference proteome</keyword>
<comment type="caution">
    <text evidence="4">The sequence shown here is derived from an EMBL/GenBank/DDBJ whole genome shotgun (WGS) entry which is preliminary data.</text>
</comment>
<keyword evidence="4" id="KW-0808">Transferase</keyword>
<dbReference type="GO" id="GO:0000287">
    <property type="term" value="F:magnesium ion binding"/>
    <property type="evidence" value="ECO:0007669"/>
    <property type="project" value="InterPro"/>
</dbReference>
<proteinExistence type="predicted"/>
<dbReference type="InterPro" id="IPR007537">
    <property type="entry name" value="tRNAHis_GuaTrfase_Thg1"/>
</dbReference>
<name>A0AAD6SQ43_9AGAR</name>